<dbReference type="AlphaFoldDB" id="A0A7S9KKW0"/>
<proteinExistence type="predicted"/>
<evidence type="ECO:0000313" key="2">
    <source>
        <dbReference type="Proteomes" id="UP000594364"/>
    </source>
</evidence>
<dbReference type="EMBL" id="CP031385">
    <property type="protein sequence ID" value="QPG94179.1"/>
    <property type="molecule type" value="Genomic_DNA"/>
</dbReference>
<gene>
    <name evidence="1" type="ORF">C2857_005139</name>
</gene>
<sequence length="83" mass="9214">MTAFNVPTILDAVCPFGYLGRARFERAITFHRKTVPGGSSSTFNIRWHAYRLDIIQLTESALVTDIAVLEFGADRLTSKRAPG</sequence>
<protein>
    <submittedName>
        <fullName evidence="1">Uncharacterized protein</fullName>
    </submittedName>
</protein>
<accession>A0A7S9KKW0</accession>
<organism evidence="1 2">
    <name type="scientific">Epichloe festucae (strain Fl1)</name>
    <dbReference type="NCBI Taxonomy" id="877507"/>
    <lineage>
        <taxon>Eukaryota</taxon>
        <taxon>Fungi</taxon>
        <taxon>Dikarya</taxon>
        <taxon>Ascomycota</taxon>
        <taxon>Pezizomycotina</taxon>
        <taxon>Sordariomycetes</taxon>
        <taxon>Hypocreomycetidae</taxon>
        <taxon>Hypocreales</taxon>
        <taxon>Clavicipitaceae</taxon>
        <taxon>Epichloe</taxon>
    </lineage>
</organism>
<dbReference type="Gene3D" id="3.40.30.10">
    <property type="entry name" value="Glutaredoxin"/>
    <property type="match status" value="1"/>
</dbReference>
<dbReference type="OrthoDB" id="1930760at2759"/>
<reference evidence="1 2" key="1">
    <citation type="journal article" date="2018" name="PLoS Genet.">
        <title>Repeat elements organise 3D genome structure and mediate transcription in the filamentous fungus Epichloe festucae.</title>
        <authorList>
            <person name="Winter D.J."/>
            <person name="Ganley A.R.D."/>
            <person name="Young C.A."/>
            <person name="Liachko I."/>
            <person name="Schardl C.L."/>
            <person name="Dupont P.Y."/>
            <person name="Berry D."/>
            <person name="Ram A."/>
            <person name="Scott B."/>
            <person name="Cox M.P."/>
        </authorList>
    </citation>
    <scope>NUCLEOTIDE SEQUENCE [LARGE SCALE GENOMIC DNA]</scope>
    <source>
        <strain evidence="1 2">Fl1</strain>
    </source>
</reference>
<evidence type="ECO:0000313" key="1">
    <source>
        <dbReference type="EMBL" id="QPG94179.1"/>
    </source>
</evidence>
<dbReference type="Proteomes" id="UP000594364">
    <property type="component" value="Chromosome 1"/>
</dbReference>
<keyword evidence="2" id="KW-1185">Reference proteome</keyword>
<name>A0A7S9KKW0_EPIFF</name>